<dbReference type="Gene3D" id="3.40.50.300">
    <property type="entry name" value="P-loop containing nucleotide triphosphate hydrolases"/>
    <property type="match status" value="2"/>
</dbReference>
<protein>
    <recommendedName>
        <fullName evidence="8">DNA 3'-5' helicase</fullName>
        <ecNumber evidence="8">5.6.2.4</ecNumber>
    </recommendedName>
</protein>
<evidence type="ECO:0000256" key="8">
    <source>
        <dbReference type="ARBA" id="ARBA00034808"/>
    </source>
</evidence>
<evidence type="ECO:0000313" key="13">
    <source>
        <dbReference type="Proteomes" id="UP000073923"/>
    </source>
</evidence>
<evidence type="ECO:0000313" key="12">
    <source>
        <dbReference type="EMBL" id="KTW01681.1"/>
    </source>
</evidence>
<evidence type="ECO:0000256" key="1">
    <source>
        <dbReference type="ARBA" id="ARBA00009922"/>
    </source>
</evidence>
<keyword evidence="4 10" id="KW-0347">Helicase</keyword>
<dbReference type="InterPro" id="IPR013986">
    <property type="entry name" value="DExx_box_DNA_helicase_dom_sf"/>
</dbReference>
<evidence type="ECO:0000259" key="11">
    <source>
        <dbReference type="PROSITE" id="PS51198"/>
    </source>
</evidence>
<proteinExistence type="inferred from homology"/>
<keyword evidence="6" id="KW-0413">Isomerase</keyword>
<feature type="domain" description="UvrD-like helicase ATP-binding" evidence="11">
    <location>
        <begin position="4"/>
        <end position="278"/>
    </location>
</feature>
<dbReference type="OrthoDB" id="9810135at2"/>
<feature type="binding site" evidence="10">
    <location>
        <begin position="25"/>
        <end position="32"/>
    </location>
    <ligand>
        <name>ATP</name>
        <dbReference type="ChEBI" id="CHEBI:30616"/>
    </ligand>
</feature>
<dbReference type="Pfam" id="PF13361">
    <property type="entry name" value="UvrD_C"/>
    <property type="match status" value="1"/>
</dbReference>
<evidence type="ECO:0000256" key="6">
    <source>
        <dbReference type="ARBA" id="ARBA00023235"/>
    </source>
</evidence>
<dbReference type="InterPro" id="IPR014016">
    <property type="entry name" value="UvrD-like_ATP-bd"/>
</dbReference>
<evidence type="ECO:0000256" key="4">
    <source>
        <dbReference type="ARBA" id="ARBA00022806"/>
    </source>
</evidence>
<dbReference type="SUPFAM" id="SSF52540">
    <property type="entry name" value="P-loop containing nucleoside triphosphate hydrolases"/>
    <property type="match status" value="1"/>
</dbReference>
<keyword evidence="3 10" id="KW-0378">Hydrolase</keyword>
<dbReference type="InterPro" id="IPR027417">
    <property type="entry name" value="P-loop_NTPase"/>
</dbReference>
<dbReference type="Proteomes" id="UP000073923">
    <property type="component" value="Unassembled WGS sequence"/>
</dbReference>
<dbReference type="PROSITE" id="PS51198">
    <property type="entry name" value="UVRD_HELICASE_ATP_BIND"/>
    <property type="match status" value="1"/>
</dbReference>
<dbReference type="Gene3D" id="1.10.10.160">
    <property type="match status" value="1"/>
</dbReference>
<dbReference type="GO" id="GO:0016887">
    <property type="term" value="F:ATP hydrolysis activity"/>
    <property type="evidence" value="ECO:0007669"/>
    <property type="project" value="RHEA"/>
</dbReference>
<dbReference type="InterPro" id="IPR014017">
    <property type="entry name" value="DNA_helicase_UvrD-like_C"/>
</dbReference>
<comment type="catalytic activity">
    <reaction evidence="9">
        <text>ATP + H2O = ADP + phosphate + H(+)</text>
        <dbReference type="Rhea" id="RHEA:13065"/>
        <dbReference type="ChEBI" id="CHEBI:15377"/>
        <dbReference type="ChEBI" id="CHEBI:15378"/>
        <dbReference type="ChEBI" id="CHEBI:30616"/>
        <dbReference type="ChEBI" id="CHEBI:43474"/>
        <dbReference type="ChEBI" id="CHEBI:456216"/>
        <dbReference type="EC" id="5.6.2.4"/>
    </reaction>
</comment>
<dbReference type="EMBL" id="LDTF01000001">
    <property type="protein sequence ID" value="KTW01681.1"/>
    <property type="molecule type" value="Genomic_DNA"/>
</dbReference>
<accession>A0A147J0B8</accession>
<evidence type="ECO:0000256" key="3">
    <source>
        <dbReference type="ARBA" id="ARBA00022801"/>
    </source>
</evidence>
<organism evidence="12 13">
    <name type="scientific">Sphingomonas yabuuchiae</name>
    <dbReference type="NCBI Taxonomy" id="172044"/>
    <lineage>
        <taxon>Bacteria</taxon>
        <taxon>Pseudomonadati</taxon>
        <taxon>Pseudomonadota</taxon>
        <taxon>Alphaproteobacteria</taxon>
        <taxon>Sphingomonadales</taxon>
        <taxon>Sphingomonadaceae</taxon>
        <taxon>Sphingomonas</taxon>
    </lineage>
</organism>
<dbReference type="GO" id="GO:0043138">
    <property type="term" value="F:3'-5' DNA helicase activity"/>
    <property type="evidence" value="ECO:0007669"/>
    <property type="project" value="UniProtKB-EC"/>
</dbReference>
<dbReference type="GO" id="GO:0003677">
    <property type="term" value="F:DNA binding"/>
    <property type="evidence" value="ECO:0007669"/>
    <property type="project" value="InterPro"/>
</dbReference>
<dbReference type="Pfam" id="PF00580">
    <property type="entry name" value="UvrD-helicase"/>
    <property type="match status" value="2"/>
</dbReference>
<dbReference type="GO" id="GO:0005524">
    <property type="term" value="F:ATP binding"/>
    <property type="evidence" value="ECO:0007669"/>
    <property type="project" value="UniProtKB-UniRule"/>
</dbReference>
<name>A0A147J0B8_9SPHN</name>
<dbReference type="PANTHER" id="PTHR11070">
    <property type="entry name" value="UVRD / RECB / PCRA DNA HELICASE FAMILY MEMBER"/>
    <property type="match status" value="1"/>
</dbReference>
<evidence type="ECO:0000256" key="10">
    <source>
        <dbReference type="PROSITE-ProRule" id="PRU00560"/>
    </source>
</evidence>
<comment type="catalytic activity">
    <reaction evidence="7">
        <text>Couples ATP hydrolysis with the unwinding of duplex DNA by translocating in the 3'-5' direction.</text>
        <dbReference type="EC" id="5.6.2.4"/>
    </reaction>
</comment>
<comment type="similarity">
    <text evidence="1">Belongs to the helicase family. UvrD subfamily.</text>
</comment>
<dbReference type="RefSeq" id="WP_058743798.1">
    <property type="nucleotide sequence ID" value="NZ_LDTF01000001.1"/>
</dbReference>
<dbReference type="EC" id="5.6.2.4" evidence="8"/>
<evidence type="ECO:0000256" key="7">
    <source>
        <dbReference type="ARBA" id="ARBA00034617"/>
    </source>
</evidence>
<gene>
    <name evidence="12" type="ORF">NS355_00135</name>
</gene>
<comment type="caution">
    <text evidence="12">The sequence shown here is derived from an EMBL/GenBank/DDBJ whole genome shotgun (WGS) entry which is preliminary data.</text>
</comment>
<evidence type="ECO:0000256" key="2">
    <source>
        <dbReference type="ARBA" id="ARBA00022741"/>
    </source>
</evidence>
<dbReference type="AlphaFoldDB" id="A0A147J0B8"/>
<evidence type="ECO:0000256" key="9">
    <source>
        <dbReference type="ARBA" id="ARBA00048988"/>
    </source>
</evidence>
<dbReference type="PATRIC" id="fig|172044.3.peg.28"/>
<evidence type="ECO:0000256" key="5">
    <source>
        <dbReference type="ARBA" id="ARBA00022840"/>
    </source>
</evidence>
<dbReference type="InterPro" id="IPR000212">
    <property type="entry name" value="DNA_helicase_UvrD/REP"/>
</dbReference>
<reference evidence="12 13" key="1">
    <citation type="journal article" date="2016" name="Front. Microbiol.">
        <title>Genomic Resource of Rice Seed Associated Bacteria.</title>
        <authorList>
            <person name="Midha S."/>
            <person name="Bansal K."/>
            <person name="Sharma S."/>
            <person name="Kumar N."/>
            <person name="Patil P.P."/>
            <person name="Chaudhry V."/>
            <person name="Patil P.B."/>
        </authorList>
    </citation>
    <scope>NUCLEOTIDE SEQUENCE [LARGE SCALE GENOMIC DNA]</scope>
    <source>
        <strain evidence="12 13">NS355</strain>
    </source>
</reference>
<sequence>MTDTYSPTDEQSAIVNHDGPAFVTACPGAGKTRTMVERARHVLADRTDRRGIAFLSFTNAAIDELEMRLRAFGVLPSPLFPSFIGTFDRFLWQFFIAPFGIPGCDETPRLIPDKPAWTVQPFPGAQALPLSAFDRKTSALDRRLAADVGFPANRDATRHETRARNILAAARKRGQVDFEDVRECVKERLNDTGFAKRLGQALAARFREIVVDEAQDCNPADLEIVQWLRNSGPIVKVICDPNQSIYQFRGGVADELTAFGDCFSPSDRLPMSGNFRSTPAICSAIVALRPPSLRDRPDEALGRYKADLTPVHIMSYGGSGVPSTIGAKFTELAKSLGILPANAPILASTLASAAKAIGRPTLGPTEHMTLVLAQAATSYHFSFGIGNRREALVALHRTILLLQGHIDTAGDYHSYIAAKGLDDGRWRPEIIEIAAALRFNAGMDAAKWLDGARTLLAQGLSGTSTIGQRLRLSSDLATALAVPPAESHPARTIHSAKGLEFPAVCVVLTSQKTGDILSHLEGTEGGTSAEDARKIYVAASRAQRLLVIAIPKSRASRLQSLLASSGCALIVHEL</sequence>
<keyword evidence="5 10" id="KW-0067">ATP-binding</keyword>
<keyword evidence="2 10" id="KW-0547">Nucleotide-binding</keyword>